<feature type="compositionally biased region" description="Polar residues" evidence="8">
    <location>
        <begin position="744"/>
        <end position="755"/>
    </location>
</feature>
<keyword evidence="12" id="KW-1185">Reference proteome</keyword>
<dbReference type="PROSITE" id="PS50082">
    <property type="entry name" value="WD_REPEATS_2"/>
    <property type="match status" value="1"/>
</dbReference>
<evidence type="ECO:0000313" key="12">
    <source>
        <dbReference type="Proteomes" id="UP000243975"/>
    </source>
</evidence>
<feature type="compositionally biased region" description="Pro residues" evidence="8">
    <location>
        <begin position="44"/>
        <end position="59"/>
    </location>
</feature>
<evidence type="ECO:0000256" key="7">
    <source>
        <dbReference type="PROSITE-ProRule" id="PRU00221"/>
    </source>
</evidence>
<dbReference type="STRING" id="59895.A0A124SF76"/>
<feature type="compositionally biased region" description="Polar residues" evidence="8">
    <location>
        <begin position="96"/>
        <end position="105"/>
    </location>
</feature>
<feature type="region of interest" description="Disordered" evidence="8">
    <location>
        <begin position="734"/>
        <end position="797"/>
    </location>
</feature>
<feature type="region of interest" description="Disordered" evidence="8">
    <location>
        <begin position="1"/>
        <end position="157"/>
    </location>
</feature>
<dbReference type="Pfam" id="PF21289">
    <property type="entry name" value="EDC4_C"/>
    <property type="match status" value="1"/>
</dbReference>
<evidence type="ECO:0000256" key="3">
    <source>
        <dbReference type="ARBA" id="ARBA00022490"/>
    </source>
</evidence>
<feature type="domain" description="Enhancer of mRNA-decapping protein 4 WD40 repeat region" evidence="9">
    <location>
        <begin position="470"/>
        <end position="614"/>
    </location>
</feature>
<evidence type="ECO:0000259" key="9">
    <source>
        <dbReference type="Pfam" id="PF16529"/>
    </source>
</evidence>
<dbReference type="InterPro" id="IPR049404">
    <property type="entry name" value="EDC4_C"/>
</dbReference>
<protein>
    <submittedName>
        <fullName evidence="11">WD40 repeat-containing protein</fullName>
    </submittedName>
</protein>
<comment type="caution">
    <text evidence="11">The sequence shown here is derived from an EMBL/GenBank/DDBJ whole genome shotgun (WGS) entry which is preliminary data.</text>
</comment>
<feature type="region of interest" description="Disordered" evidence="8">
    <location>
        <begin position="945"/>
        <end position="967"/>
    </location>
</feature>
<dbReference type="InterPro" id="IPR045152">
    <property type="entry name" value="EDC4-like"/>
</dbReference>
<dbReference type="EMBL" id="LEKV01002654">
    <property type="protein sequence ID" value="KVI02357.1"/>
    <property type="molecule type" value="Genomic_DNA"/>
</dbReference>
<name>A0A124SF76_CYNCS</name>
<keyword evidence="3" id="KW-0963">Cytoplasm</keyword>
<dbReference type="PANTHER" id="PTHR15598:SF14">
    <property type="entry name" value="VARICOSE-RELATED PROTEIN-RELATED"/>
    <property type="match status" value="1"/>
</dbReference>
<dbReference type="OMA" id="MPMPSEF"/>
<feature type="compositionally biased region" description="Low complexity" evidence="8">
    <location>
        <begin position="1"/>
        <end position="10"/>
    </location>
</feature>
<feature type="compositionally biased region" description="Low complexity" evidence="8">
    <location>
        <begin position="1010"/>
        <end position="1038"/>
    </location>
</feature>
<dbReference type="SUPFAM" id="SSF50978">
    <property type="entry name" value="WD40 repeat-like"/>
    <property type="match status" value="1"/>
</dbReference>
<keyword evidence="5" id="KW-0677">Repeat</keyword>
<evidence type="ECO:0000313" key="11">
    <source>
        <dbReference type="EMBL" id="KVI02357.1"/>
    </source>
</evidence>
<dbReference type="PANTHER" id="PTHR15598">
    <property type="entry name" value="ENHANCER OF MRNA-DECAPPING PROTEIN 4"/>
    <property type="match status" value="1"/>
</dbReference>
<evidence type="ECO:0000259" key="10">
    <source>
        <dbReference type="Pfam" id="PF21289"/>
    </source>
</evidence>
<comment type="similarity">
    <text evidence="2">Belongs to the WD repeat EDC4 family.</text>
</comment>
<proteinExistence type="inferred from homology"/>
<evidence type="ECO:0000256" key="2">
    <source>
        <dbReference type="ARBA" id="ARBA00009639"/>
    </source>
</evidence>
<sequence>MASPGNQNQQPGGGPFDVQRFFNPSSSPPPISSNPNTTFQNPNLPYPPPSSAASYPPPTVSGAPYSYPPQTNPLYHPQFHIPPPPFHPQQQPDNPMPSSNLQHQRSVPYPTPPLQPPSPNSNPNPNHGARLMALLSSPPPTTLDNSSQSSMPLAPPTNPMLPSSLVPALHSGSGPLRMPSSKLPKGRHLTGDRVVYDIDVRFPGEVQPQLEVTPITKYGSDPGLVVGRQIAVNKTYICYGLKLGAIRVLNINTALRSLLKGLVDYDIFIFIAIRVGVDRVTDMVFFAEDVHLLARYQFSRCLSLVLFYLWVLSCNEVILCSASIDGRVYVWKITEGTDEDDKPQITGKIVIAIQIVGEGEPVHPRVCWHCHKQVHLFPNVCYLISILRSFCLRASTSGIILVFSVEFVLLKTLVDGFFHPLQEVLVVGIGKRVLRIDTTKVGRGEVYSAEEPLKCPVDKLINGVQFVGNHDGEVTDLSMCQWMTTRLVSASVDGTIKIWEDRKSSPIAVLRPHDGLPVNSVTFLTAPHRPDHIILITGGPLNREVKIWASDSEEGWLLPSDADSWHCLQTLELKSSSEARVEDAFFNQVVALSQAGLLLLANAKKNAIYVVHLEYGPNPEATHMDYIAEFTVTMPILSFTGTSDLLPHGEQIVQVYCVQTQAIQQYALDLSQCLPPPIDSVTYEKFDTTVLRDAPSTEGFEPSGSKTEMPLVVSVPSSDGAILRQLSNSPLVETSMPKEFSAPSIESKSNPSPITIDTGISGVASSSVASSPTLSRKLSDLKSPAGGLESSAQLSNHGEQKIIEYSVDTAHSNTSTMPSLANDSITDENKPLKEDVSPVTGHGTKFKHPTHLVTPAELMATSSSEMSHVSEQKNDVDPVVQDVIVNSDAQNVEVEVKVVGEAGKSQNVEPISQGELHGFSSQASDFGLEMGRDRRVLPGETYIVNESKHIDGPGESKTVGQASGGQDEVQDVKIDLSGQVETVIPATGHSPATATSAKGKKHKGKNTQGSSPSSPSPSVFNSTDSSNEPGVSSSSPSAEAILSQIQSMQEAISQVLINQKEIQKQIPALVAVPVTKEGRRIEAAIGKSMEKTYKTNSDALWARTQEEFAKQEKSNRDRNQQISVLVTNGYKDLLAAWEKMLKKETSALVSAVARAVSPVIEKTVSTAISEAFQRGVADKSVNQLEKSINSKLEASVARQIQTQFQTSGKQALQEALKLSMEASVVPAFEMSCKAMFDQVDATFQKGMVEHTSAAQQQIESAHSPLAIALRDAINSASSVTQTLSGELADGQRKLVALALAGANSEAGNPLMTQISNGPIGSFHEKIEAPLDPTKELSRLVYEHKYEEAFTAALQRSDVWIVSWLCSQVDLQGLLTSNPLPLSQGVLLSLLQQLACDIGNEPSKKLGWMMDVVVAIKPTDGMIAMHVRPIFEQVQSILNHQVSIPTTKVSELSIIRVIMKLINSTLRTL</sequence>
<keyword evidence="4 7" id="KW-0853">WD repeat</keyword>
<keyword evidence="6" id="KW-0175">Coiled coil</keyword>
<dbReference type="SMART" id="SM00320">
    <property type="entry name" value="WD40"/>
    <property type="match status" value="3"/>
</dbReference>
<dbReference type="Gene3D" id="2.130.10.10">
    <property type="entry name" value="YVTN repeat-like/Quinoprotein amine dehydrogenase"/>
    <property type="match status" value="1"/>
</dbReference>
<dbReference type="InterPro" id="IPR044938">
    <property type="entry name" value="EDC4_C_sf"/>
</dbReference>
<dbReference type="InterPro" id="IPR015943">
    <property type="entry name" value="WD40/YVTN_repeat-like_dom_sf"/>
</dbReference>
<gene>
    <name evidence="11" type="ORF">Ccrd_019358</name>
</gene>
<organism evidence="11 12">
    <name type="scientific">Cynara cardunculus var. scolymus</name>
    <name type="common">Globe artichoke</name>
    <name type="synonym">Cynara scolymus</name>
    <dbReference type="NCBI Taxonomy" id="59895"/>
    <lineage>
        <taxon>Eukaryota</taxon>
        <taxon>Viridiplantae</taxon>
        <taxon>Streptophyta</taxon>
        <taxon>Embryophyta</taxon>
        <taxon>Tracheophyta</taxon>
        <taxon>Spermatophyta</taxon>
        <taxon>Magnoliopsida</taxon>
        <taxon>eudicotyledons</taxon>
        <taxon>Gunneridae</taxon>
        <taxon>Pentapetalae</taxon>
        <taxon>asterids</taxon>
        <taxon>campanulids</taxon>
        <taxon>Asterales</taxon>
        <taxon>Asteraceae</taxon>
        <taxon>Carduoideae</taxon>
        <taxon>Cardueae</taxon>
        <taxon>Carduinae</taxon>
        <taxon>Cynara</taxon>
    </lineage>
</organism>
<dbReference type="GO" id="GO:0031087">
    <property type="term" value="P:deadenylation-independent decapping of nuclear-transcribed mRNA"/>
    <property type="evidence" value="ECO:0007669"/>
    <property type="project" value="InterPro"/>
</dbReference>
<dbReference type="Pfam" id="PF16529">
    <property type="entry name" value="Ge1_WD40"/>
    <property type="match status" value="1"/>
</dbReference>
<evidence type="ECO:0000256" key="8">
    <source>
        <dbReference type="SAM" id="MobiDB-lite"/>
    </source>
</evidence>
<dbReference type="InterPro" id="IPR001680">
    <property type="entry name" value="WD40_rpt"/>
</dbReference>
<feature type="compositionally biased region" description="Low complexity" evidence="8">
    <location>
        <begin position="761"/>
        <end position="771"/>
    </location>
</feature>
<accession>A0A124SF76</accession>
<dbReference type="Gramene" id="KVI02357">
    <property type="protein sequence ID" value="KVI02357"/>
    <property type="gene ID" value="Ccrd_019358"/>
</dbReference>
<feature type="compositionally biased region" description="Polar residues" evidence="8">
    <location>
        <begin position="142"/>
        <end position="151"/>
    </location>
</feature>
<dbReference type="Proteomes" id="UP000243975">
    <property type="component" value="Unassembled WGS sequence"/>
</dbReference>
<evidence type="ECO:0000256" key="6">
    <source>
        <dbReference type="ARBA" id="ARBA00023054"/>
    </source>
</evidence>
<dbReference type="Gene3D" id="1.10.220.100">
    <property type="entry name" value="conserved c-terminal region of ge- 1"/>
    <property type="match status" value="1"/>
</dbReference>
<dbReference type="GO" id="GO:0000932">
    <property type="term" value="C:P-body"/>
    <property type="evidence" value="ECO:0007669"/>
    <property type="project" value="UniProtKB-SubCell"/>
</dbReference>
<reference evidence="11 12" key="1">
    <citation type="journal article" date="2016" name="Sci. Rep.">
        <title>The genome sequence of the outbreeding globe artichoke constructed de novo incorporating a phase-aware low-pass sequencing strategy of F1 progeny.</title>
        <authorList>
            <person name="Scaglione D."/>
            <person name="Reyes-Chin-Wo S."/>
            <person name="Acquadro A."/>
            <person name="Froenicke L."/>
            <person name="Portis E."/>
            <person name="Beitel C."/>
            <person name="Tirone M."/>
            <person name="Mauro R."/>
            <person name="Lo Monaco A."/>
            <person name="Mauromicale G."/>
            <person name="Faccioli P."/>
            <person name="Cattivelli L."/>
            <person name="Rieseberg L."/>
            <person name="Michelmore R."/>
            <person name="Lanteri S."/>
        </authorList>
    </citation>
    <scope>NUCLEOTIDE SEQUENCE [LARGE SCALE GENOMIC DNA]</scope>
    <source>
        <strain evidence="11">2C</strain>
    </source>
</reference>
<dbReference type="InterPro" id="IPR032401">
    <property type="entry name" value="EDC4_WD40"/>
</dbReference>
<evidence type="ECO:0000256" key="4">
    <source>
        <dbReference type="ARBA" id="ARBA00022574"/>
    </source>
</evidence>
<evidence type="ECO:0000256" key="5">
    <source>
        <dbReference type="ARBA" id="ARBA00022737"/>
    </source>
</evidence>
<comment type="subcellular location">
    <subcellularLocation>
        <location evidence="1">Cytoplasm</location>
        <location evidence="1">P-body</location>
    </subcellularLocation>
</comment>
<dbReference type="InterPro" id="IPR036322">
    <property type="entry name" value="WD40_repeat_dom_sf"/>
</dbReference>
<feature type="region of interest" description="Disordered" evidence="8">
    <location>
        <begin position="982"/>
        <end position="1038"/>
    </location>
</feature>
<dbReference type="FunFam" id="1.10.220.100:FF:000001">
    <property type="entry name" value="Enhancer of mRNA-decapping protein 4"/>
    <property type="match status" value="1"/>
</dbReference>
<feature type="compositionally biased region" description="Pro residues" evidence="8">
    <location>
        <begin position="109"/>
        <end position="122"/>
    </location>
</feature>
<feature type="repeat" description="WD" evidence="7">
    <location>
        <begin position="467"/>
        <end position="509"/>
    </location>
</feature>
<feature type="domain" description="Enhancer of mRNA-decapping protein 4 C-terminal" evidence="10">
    <location>
        <begin position="1338"/>
        <end position="1442"/>
    </location>
</feature>
<evidence type="ECO:0000256" key="1">
    <source>
        <dbReference type="ARBA" id="ARBA00004201"/>
    </source>
</evidence>